<comment type="caution">
    <text evidence="2">The sequence shown here is derived from an EMBL/GenBank/DDBJ whole genome shotgun (WGS) entry which is preliminary data.</text>
</comment>
<sequence>MSLPGVDCRSGFLTNPMARWSGCSNATTPLIPHMHASITMSKSIGPGSYTATMKISTMKIITVVTNHQHTWDADGPPMAMMFVSALNICLTTMMKIIAMKCLWRTWKPRRKRYSRGAMVMTMIVLSIVKIGVDVILDLSHFSDFILSRRLSS</sequence>
<keyword evidence="1" id="KW-1133">Transmembrane helix</keyword>
<dbReference type="Proteomes" id="UP000095767">
    <property type="component" value="Unassembled WGS sequence"/>
</dbReference>
<keyword evidence="1" id="KW-0812">Transmembrane</keyword>
<name>A0A1E5WIG4_9POAL</name>
<organism evidence="2 3">
    <name type="scientific">Dichanthelium oligosanthes</name>
    <dbReference type="NCBI Taxonomy" id="888268"/>
    <lineage>
        <taxon>Eukaryota</taxon>
        <taxon>Viridiplantae</taxon>
        <taxon>Streptophyta</taxon>
        <taxon>Embryophyta</taxon>
        <taxon>Tracheophyta</taxon>
        <taxon>Spermatophyta</taxon>
        <taxon>Magnoliopsida</taxon>
        <taxon>Liliopsida</taxon>
        <taxon>Poales</taxon>
        <taxon>Poaceae</taxon>
        <taxon>PACMAD clade</taxon>
        <taxon>Panicoideae</taxon>
        <taxon>Panicodae</taxon>
        <taxon>Paniceae</taxon>
        <taxon>Dichantheliinae</taxon>
        <taxon>Dichanthelium</taxon>
    </lineage>
</organism>
<accession>A0A1E5WIG4</accession>
<keyword evidence="1" id="KW-0472">Membrane</keyword>
<protein>
    <submittedName>
        <fullName evidence="2">Uncharacterized protein</fullName>
    </submittedName>
</protein>
<gene>
    <name evidence="2" type="ORF">BAE44_0001810</name>
</gene>
<evidence type="ECO:0000313" key="2">
    <source>
        <dbReference type="EMBL" id="OEL37171.1"/>
    </source>
</evidence>
<reference evidence="2 3" key="1">
    <citation type="submission" date="2016-09" db="EMBL/GenBank/DDBJ databases">
        <title>The draft genome of Dichanthelium oligosanthes: A C3 panicoid grass species.</title>
        <authorList>
            <person name="Studer A.J."/>
            <person name="Schnable J.C."/>
            <person name="Brutnell T.P."/>
        </authorList>
    </citation>
    <scope>NUCLEOTIDE SEQUENCE [LARGE SCALE GENOMIC DNA]</scope>
    <source>
        <strain evidence="3">cv. Kellogg 1175</strain>
        <tissue evidence="2">Leaf</tissue>
    </source>
</reference>
<feature type="transmembrane region" description="Helical" evidence="1">
    <location>
        <begin position="117"/>
        <end position="136"/>
    </location>
</feature>
<evidence type="ECO:0000256" key="1">
    <source>
        <dbReference type="SAM" id="Phobius"/>
    </source>
</evidence>
<keyword evidence="3" id="KW-1185">Reference proteome</keyword>
<dbReference type="AlphaFoldDB" id="A0A1E5WIG4"/>
<dbReference type="EMBL" id="LWDX02006487">
    <property type="protein sequence ID" value="OEL37171.1"/>
    <property type="molecule type" value="Genomic_DNA"/>
</dbReference>
<feature type="transmembrane region" description="Helical" evidence="1">
    <location>
        <begin position="78"/>
        <end position="97"/>
    </location>
</feature>
<proteinExistence type="predicted"/>
<evidence type="ECO:0000313" key="3">
    <source>
        <dbReference type="Proteomes" id="UP000095767"/>
    </source>
</evidence>